<evidence type="ECO:0000256" key="2">
    <source>
        <dbReference type="ARBA" id="ARBA00023002"/>
    </source>
</evidence>
<evidence type="ECO:0000259" key="3">
    <source>
        <dbReference type="SMART" id="SM00829"/>
    </source>
</evidence>
<dbReference type="InterPro" id="IPR020843">
    <property type="entry name" value="ER"/>
</dbReference>
<dbReference type="SMART" id="SM00829">
    <property type="entry name" value="PKS_ER"/>
    <property type="match status" value="1"/>
</dbReference>
<name>A0A8J3I869_9CHLR</name>
<dbReference type="EMBL" id="BNJF01000011">
    <property type="protein sequence ID" value="GHO51299.1"/>
    <property type="molecule type" value="Genomic_DNA"/>
</dbReference>
<keyword evidence="2" id="KW-0560">Oxidoreductase</keyword>
<protein>
    <submittedName>
        <fullName evidence="4">Oxidoreductase</fullName>
    </submittedName>
</protein>
<evidence type="ECO:0000313" key="5">
    <source>
        <dbReference type="Proteomes" id="UP000612362"/>
    </source>
</evidence>
<evidence type="ECO:0000313" key="4">
    <source>
        <dbReference type="EMBL" id="GHO51299.1"/>
    </source>
</evidence>
<dbReference type="Pfam" id="PF08240">
    <property type="entry name" value="ADH_N"/>
    <property type="match status" value="1"/>
</dbReference>
<organism evidence="4 5">
    <name type="scientific">Ktedonospora formicarum</name>
    <dbReference type="NCBI Taxonomy" id="2778364"/>
    <lineage>
        <taxon>Bacteria</taxon>
        <taxon>Bacillati</taxon>
        <taxon>Chloroflexota</taxon>
        <taxon>Ktedonobacteria</taxon>
        <taxon>Ktedonobacterales</taxon>
        <taxon>Ktedonobacteraceae</taxon>
        <taxon>Ktedonospora</taxon>
    </lineage>
</organism>
<feature type="domain" description="Enoyl reductase (ER)" evidence="3">
    <location>
        <begin position="17"/>
        <end position="315"/>
    </location>
</feature>
<dbReference type="SUPFAM" id="SSF50129">
    <property type="entry name" value="GroES-like"/>
    <property type="match status" value="1"/>
</dbReference>
<dbReference type="Gene3D" id="3.40.50.720">
    <property type="entry name" value="NAD(P)-binding Rossmann-like Domain"/>
    <property type="match status" value="1"/>
</dbReference>
<comment type="caution">
    <text evidence="4">The sequence shown here is derived from an EMBL/GenBank/DDBJ whole genome shotgun (WGS) entry which is preliminary data.</text>
</comment>
<dbReference type="InterPro" id="IPR011032">
    <property type="entry name" value="GroES-like_sf"/>
</dbReference>
<dbReference type="Proteomes" id="UP000612362">
    <property type="component" value="Unassembled WGS sequence"/>
</dbReference>
<dbReference type="InterPro" id="IPR036291">
    <property type="entry name" value="NAD(P)-bd_dom_sf"/>
</dbReference>
<dbReference type="InterPro" id="IPR013154">
    <property type="entry name" value="ADH-like_N"/>
</dbReference>
<dbReference type="RefSeq" id="WP_220200221.1">
    <property type="nucleotide sequence ID" value="NZ_BNJF01000011.1"/>
</dbReference>
<dbReference type="Pfam" id="PF13602">
    <property type="entry name" value="ADH_zinc_N_2"/>
    <property type="match status" value="1"/>
</dbReference>
<keyword evidence="5" id="KW-1185">Reference proteome</keyword>
<dbReference type="PANTHER" id="PTHR48106">
    <property type="entry name" value="QUINONE OXIDOREDUCTASE PIG3-RELATED"/>
    <property type="match status" value="1"/>
</dbReference>
<accession>A0A8J3I869</accession>
<evidence type="ECO:0000256" key="1">
    <source>
        <dbReference type="ARBA" id="ARBA00022857"/>
    </source>
</evidence>
<dbReference type="Gene3D" id="3.90.180.10">
    <property type="entry name" value="Medium-chain alcohol dehydrogenases, catalytic domain"/>
    <property type="match status" value="1"/>
</dbReference>
<dbReference type="AlphaFoldDB" id="A0A8J3I869"/>
<gene>
    <name evidence="4" type="ORF">KSX_94620</name>
</gene>
<proteinExistence type="predicted"/>
<sequence length="319" mass="34073">MIDKGHRIQAIAITAFGDPDQLKLVDLPVPPCGPEQVLINVQAAGVGMWDVKVRQGSVVLDGQQFPLVLGWESAGIIAKVGEAVTGWDVGTRVICATYQVGIGHYASAVAVPANLVAPMPSSLDALHASALPVNGLTAYQAIFEQLKIQSGETLLITGAAGGTGTLAVQLAARVGAHVMVTARSEHHPYLQQLGASELIDYTQTDFAEAVHASHPEGIDAVLDCVGGETAARSMQVVRERGRLVTIVDLERVTPTRHIDTHVLYIRPDGRQLAELTKLVDHGQLTVHLDQVFPLAMARQAHERLETRHHQGKIVLNVSG</sequence>
<dbReference type="SUPFAM" id="SSF51735">
    <property type="entry name" value="NAD(P)-binding Rossmann-fold domains"/>
    <property type="match status" value="1"/>
</dbReference>
<dbReference type="CDD" id="cd05289">
    <property type="entry name" value="MDR_like_2"/>
    <property type="match status" value="1"/>
</dbReference>
<reference evidence="4" key="1">
    <citation type="submission" date="2020-10" db="EMBL/GenBank/DDBJ databases">
        <title>Taxonomic study of unclassified bacteria belonging to the class Ktedonobacteria.</title>
        <authorList>
            <person name="Yabe S."/>
            <person name="Wang C.M."/>
            <person name="Zheng Y."/>
            <person name="Sakai Y."/>
            <person name="Cavaletti L."/>
            <person name="Monciardini P."/>
            <person name="Donadio S."/>
        </authorList>
    </citation>
    <scope>NUCLEOTIDE SEQUENCE</scope>
    <source>
        <strain evidence="4">SOSP1-1</strain>
    </source>
</reference>
<dbReference type="GO" id="GO:0070402">
    <property type="term" value="F:NADPH binding"/>
    <property type="evidence" value="ECO:0007669"/>
    <property type="project" value="TreeGrafter"/>
</dbReference>
<keyword evidence="1" id="KW-0521">NADP</keyword>
<dbReference type="GO" id="GO:0016651">
    <property type="term" value="F:oxidoreductase activity, acting on NAD(P)H"/>
    <property type="evidence" value="ECO:0007669"/>
    <property type="project" value="TreeGrafter"/>
</dbReference>